<dbReference type="OrthoDB" id="9763537at2"/>
<comment type="catalytic activity">
    <reaction evidence="1">
        <text>Hydrolysis of terminal non-reducing N-acetyl-D-hexosamine residues in N-acetyl-beta-D-hexosaminides.</text>
        <dbReference type="EC" id="3.2.1.52"/>
    </reaction>
</comment>
<feature type="active site" description="Proton donor" evidence="6">
    <location>
        <position position="300"/>
    </location>
</feature>
<feature type="domain" description="Glycoside hydrolase family 20 catalytic" evidence="7">
    <location>
        <begin position="311"/>
        <end position="442"/>
    </location>
</feature>
<dbReference type="SUPFAM" id="SSF51445">
    <property type="entry name" value="(Trans)glycosidases"/>
    <property type="match status" value="1"/>
</dbReference>
<evidence type="ECO:0000256" key="1">
    <source>
        <dbReference type="ARBA" id="ARBA00001231"/>
    </source>
</evidence>
<dbReference type="AlphaFoldDB" id="A0A1I6REA3"/>
<evidence type="ECO:0000313" key="9">
    <source>
        <dbReference type="EMBL" id="SFS62985.1"/>
    </source>
</evidence>
<feature type="domain" description="Glycoside hydrolase family 20 catalytic" evidence="7">
    <location>
        <begin position="127"/>
        <end position="302"/>
    </location>
</feature>
<dbReference type="Gene3D" id="3.30.379.10">
    <property type="entry name" value="Chitobiase/beta-hexosaminidase domain 2-like"/>
    <property type="match status" value="1"/>
</dbReference>
<dbReference type="PANTHER" id="PTHR22600">
    <property type="entry name" value="BETA-HEXOSAMINIDASE"/>
    <property type="match status" value="1"/>
</dbReference>
<proteinExistence type="inferred from homology"/>
<name>A0A1I6REA3_9PSEU</name>
<evidence type="ECO:0000256" key="3">
    <source>
        <dbReference type="ARBA" id="ARBA00012663"/>
    </source>
</evidence>
<dbReference type="EC" id="3.2.1.52" evidence="3"/>
<feature type="domain" description="Beta-hexosaminidase bacterial type N-terminal" evidence="8">
    <location>
        <begin position="5"/>
        <end position="124"/>
    </location>
</feature>
<dbReference type="GO" id="GO:0004563">
    <property type="term" value="F:beta-N-acetylhexosaminidase activity"/>
    <property type="evidence" value="ECO:0007669"/>
    <property type="project" value="UniProtKB-EC"/>
</dbReference>
<dbReference type="PRINTS" id="PR00738">
    <property type="entry name" value="GLHYDRLASE20"/>
</dbReference>
<evidence type="ECO:0000256" key="6">
    <source>
        <dbReference type="PIRSR" id="PIRSR625705-1"/>
    </source>
</evidence>
<accession>A0A1I6REA3</accession>
<dbReference type="InterPro" id="IPR025705">
    <property type="entry name" value="Beta_hexosaminidase_sua/sub"/>
</dbReference>
<dbReference type="GO" id="GO:0005975">
    <property type="term" value="P:carbohydrate metabolic process"/>
    <property type="evidence" value="ECO:0007669"/>
    <property type="project" value="InterPro"/>
</dbReference>
<dbReference type="STRING" id="95161.SAMN05660874_02128"/>
<protein>
    <recommendedName>
        <fullName evidence="3">beta-N-acetylhexosaminidase</fullName>
        <ecNumber evidence="3">3.2.1.52</ecNumber>
    </recommendedName>
</protein>
<reference evidence="10" key="1">
    <citation type="submission" date="2016-10" db="EMBL/GenBank/DDBJ databases">
        <authorList>
            <person name="Varghese N."/>
            <person name="Submissions S."/>
        </authorList>
    </citation>
    <scope>NUCLEOTIDE SEQUENCE [LARGE SCALE GENOMIC DNA]</scope>
    <source>
        <strain evidence="10">DSM 44771</strain>
    </source>
</reference>
<evidence type="ECO:0000259" key="8">
    <source>
        <dbReference type="Pfam" id="PF02838"/>
    </source>
</evidence>
<dbReference type="GO" id="GO:0016020">
    <property type="term" value="C:membrane"/>
    <property type="evidence" value="ECO:0007669"/>
    <property type="project" value="TreeGrafter"/>
</dbReference>
<dbReference type="RefSeq" id="WP_093415826.1">
    <property type="nucleotide sequence ID" value="NZ_FOZX01000003.1"/>
</dbReference>
<dbReference type="SUPFAM" id="SSF55545">
    <property type="entry name" value="beta-N-acetylhexosaminidase-like domain"/>
    <property type="match status" value="1"/>
</dbReference>
<dbReference type="Gene3D" id="3.20.20.80">
    <property type="entry name" value="Glycosidases"/>
    <property type="match status" value="1"/>
</dbReference>
<dbReference type="InterPro" id="IPR029018">
    <property type="entry name" value="Hex-like_dom2"/>
</dbReference>
<dbReference type="CDD" id="cd06563">
    <property type="entry name" value="GH20_chitobiase-like"/>
    <property type="match status" value="1"/>
</dbReference>
<dbReference type="GO" id="GO:0030203">
    <property type="term" value="P:glycosaminoglycan metabolic process"/>
    <property type="evidence" value="ECO:0007669"/>
    <property type="project" value="TreeGrafter"/>
</dbReference>
<sequence length="488" mass="54962">MSFHSLLPRPRRVEYAEGRLVLDIRTSVGGEPRVARWFRRHVGAATGLPLPLAAKPTIEFRIDPEVSGHRIEIGPEQALVTAQHSAAAHHAAQTLRQLLPPDAFRRAPVHDEPLSLPCGVIEDHPRFGWRGCHLDVARHFVPKRDVLRFIDLLAMHKLNVLHLHLTDDQGWRVEVPQYPELTRIGSWRERSMIGRGEVPEYDEQPHGGFYTTEDLLEIVSYAGEHHVTVVPEIDVPGHSQAAIAAYPELGSGEPVAVWDSWGVSDRILVPRRTTVDFYRDVLDHVMAVFPSPVICLGGDEVPGATPAHGALLRRLIEHVHARGRRTSAWDDAMQMTTLPSGTIVMAWDDAESITRAAEAGNDVLLCPETHFYLDHRQSDHPDEPIPVGFLNTLENVYDYTPPTERVLGVQAQVWTEHLDSTARIDYAAFPRLCAFAELAWSRDRDPGEFHHRLTQHHLPRLDAFGVDYRPLDGPYPWQLRPGIPGRPR</sequence>
<evidence type="ECO:0000259" key="7">
    <source>
        <dbReference type="Pfam" id="PF00728"/>
    </source>
</evidence>
<dbReference type="InterPro" id="IPR015883">
    <property type="entry name" value="Glyco_hydro_20_cat"/>
</dbReference>
<evidence type="ECO:0000256" key="4">
    <source>
        <dbReference type="ARBA" id="ARBA00022801"/>
    </source>
</evidence>
<dbReference type="Pfam" id="PF00728">
    <property type="entry name" value="Glyco_hydro_20"/>
    <property type="match status" value="2"/>
</dbReference>
<gene>
    <name evidence="9" type="ORF">SAMN05660874_02128</name>
</gene>
<dbReference type="PANTHER" id="PTHR22600:SF57">
    <property type="entry name" value="BETA-N-ACETYLHEXOSAMINIDASE"/>
    <property type="match status" value="1"/>
</dbReference>
<dbReference type="InterPro" id="IPR015882">
    <property type="entry name" value="HEX_bac_N"/>
</dbReference>
<comment type="similarity">
    <text evidence="2">Belongs to the glycosyl hydrolase 20 family.</text>
</comment>
<dbReference type="InterPro" id="IPR017853">
    <property type="entry name" value="GH"/>
</dbReference>
<keyword evidence="4" id="KW-0378">Hydrolase</keyword>
<keyword evidence="10" id="KW-1185">Reference proteome</keyword>
<dbReference type="Pfam" id="PF02838">
    <property type="entry name" value="Glyco_hydro_20b"/>
    <property type="match status" value="1"/>
</dbReference>
<evidence type="ECO:0000256" key="2">
    <source>
        <dbReference type="ARBA" id="ARBA00006285"/>
    </source>
</evidence>
<dbReference type="Proteomes" id="UP000198852">
    <property type="component" value="Unassembled WGS sequence"/>
</dbReference>
<organism evidence="9 10">
    <name type="scientific">Saccharopolyspora flava</name>
    <dbReference type="NCBI Taxonomy" id="95161"/>
    <lineage>
        <taxon>Bacteria</taxon>
        <taxon>Bacillati</taxon>
        <taxon>Actinomycetota</taxon>
        <taxon>Actinomycetes</taxon>
        <taxon>Pseudonocardiales</taxon>
        <taxon>Pseudonocardiaceae</taxon>
        <taxon>Saccharopolyspora</taxon>
    </lineage>
</organism>
<evidence type="ECO:0000256" key="5">
    <source>
        <dbReference type="ARBA" id="ARBA00023295"/>
    </source>
</evidence>
<dbReference type="EMBL" id="FOZX01000003">
    <property type="protein sequence ID" value="SFS62985.1"/>
    <property type="molecule type" value="Genomic_DNA"/>
</dbReference>
<keyword evidence="5" id="KW-0326">Glycosidase</keyword>
<evidence type="ECO:0000313" key="10">
    <source>
        <dbReference type="Proteomes" id="UP000198852"/>
    </source>
</evidence>